<dbReference type="SUPFAM" id="SSF81301">
    <property type="entry name" value="Nucleotidyltransferase"/>
    <property type="match status" value="1"/>
</dbReference>
<organism evidence="2 3">
    <name type="scientific">Kitasatospora nipponensis</name>
    <dbReference type="NCBI Taxonomy" id="258049"/>
    <lineage>
        <taxon>Bacteria</taxon>
        <taxon>Bacillati</taxon>
        <taxon>Actinomycetota</taxon>
        <taxon>Actinomycetes</taxon>
        <taxon>Kitasatosporales</taxon>
        <taxon>Streptomycetaceae</taxon>
        <taxon>Kitasatospora</taxon>
    </lineage>
</organism>
<gene>
    <name evidence="2" type="ORF">GCM10009665_37360</name>
</gene>
<feature type="domain" description="Polymerase nucleotidyl transferase" evidence="1">
    <location>
        <begin position="17"/>
        <end position="58"/>
    </location>
</feature>
<keyword evidence="3" id="KW-1185">Reference proteome</keyword>
<evidence type="ECO:0000313" key="3">
    <source>
        <dbReference type="Proteomes" id="UP001500037"/>
    </source>
</evidence>
<dbReference type="Pfam" id="PF01909">
    <property type="entry name" value="NTP_transf_2"/>
    <property type="match status" value="1"/>
</dbReference>
<evidence type="ECO:0000259" key="1">
    <source>
        <dbReference type="Pfam" id="PF01909"/>
    </source>
</evidence>
<reference evidence="2 3" key="1">
    <citation type="journal article" date="2019" name="Int. J. Syst. Evol. Microbiol.">
        <title>The Global Catalogue of Microorganisms (GCM) 10K type strain sequencing project: providing services to taxonomists for standard genome sequencing and annotation.</title>
        <authorList>
            <consortium name="The Broad Institute Genomics Platform"/>
            <consortium name="The Broad Institute Genome Sequencing Center for Infectious Disease"/>
            <person name="Wu L."/>
            <person name="Ma J."/>
        </authorList>
    </citation>
    <scope>NUCLEOTIDE SEQUENCE [LARGE SCALE GENOMIC DNA]</scope>
    <source>
        <strain evidence="2 3">JCM 13004</strain>
    </source>
</reference>
<dbReference type="InterPro" id="IPR002934">
    <property type="entry name" value="Polymerase_NTP_transf_dom"/>
</dbReference>
<dbReference type="CDD" id="cd05403">
    <property type="entry name" value="NT_KNTase_like"/>
    <property type="match status" value="1"/>
</dbReference>
<dbReference type="Proteomes" id="UP001500037">
    <property type="component" value="Unassembled WGS sequence"/>
</dbReference>
<dbReference type="EMBL" id="BAAALF010000062">
    <property type="protein sequence ID" value="GAA1243097.1"/>
    <property type="molecule type" value="Genomic_DNA"/>
</dbReference>
<protein>
    <recommendedName>
        <fullName evidence="1">Polymerase nucleotidyl transferase domain-containing protein</fullName>
    </recommendedName>
</protein>
<accession>A0ABN1WDQ2</accession>
<dbReference type="RefSeq" id="WP_344442850.1">
    <property type="nucleotide sequence ID" value="NZ_BAAALF010000062.1"/>
</dbReference>
<sequence>MESRLELAALLAEDLFRSPEVDSVYLGGSLTAGLGNATSDIDIFVLLSGERPPADVAQLLEQGERLDVEYHTLAEARARVERVLAARAGVGDLSGYWTGESDLDFTVRLLNCRPVSRSPAFDALFRQVTDAAAHIRRLLLGVYSVYAQAVLEDLRGAWDDGDQEATAHLGQSALLYAAKGAAAAAGQCYLGTKWVFRQLRQGYGDQSPHRDLRFGAPDGTPLGEADVSALTGRVQELLTQSQLIGWHGPADRWHRPTAGTGTLVRNPDFMPFRIPEGVLLSHERVRQLVVKPQVAAVWWLSHGLAPAEVAATLPALAARLPEVAGMGPERVGSVVAALVRQGLLLESGEPGADA</sequence>
<name>A0ABN1WDQ2_9ACTN</name>
<comment type="caution">
    <text evidence="2">The sequence shown here is derived from an EMBL/GenBank/DDBJ whole genome shotgun (WGS) entry which is preliminary data.</text>
</comment>
<dbReference type="InterPro" id="IPR043519">
    <property type="entry name" value="NT_sf"/>
</dbReference>
<proteinExistence type="predicted"/>
<evidence type="ECO:0000313" key="2">
    <source>
        <dbReference type="EMBL" id="GAA1243097.1"/>
    </source>
</evidence>
<dbReference type="Gene3D" id="3.30.460.10">
    <property type="entry name" value="Beta Polymerase, domain 2"/>
    <property type="match status" value="1"/>
</dbReference>